<dbReference type="Proteomes" id="UP000540506">
    <property type="component" value="Unassembled WGS sequence"/>
</dbReference>
<comment type="caution">
    <text evidence="3">The sequence shown here is derived from an EMBL/GenBank/DDBJ whole genome shotgun (WGS) entry which is preliminary data.</text>
</comment>
<feature type="transmembrane region" description="Helical" evidence="2">
    <location>
        <begin position="143"/>
        <end position="159"/>
    </location>
</feature>
<dbReference type="EMBL" id="JACHJV010000001">
    <property type="protein sequence ID" value="MBB4926315.1"/>
    <property type="molecule type" value="Genomic_DNA"/>
</dbReference>
<feature type="transmembrane region" description="Helical" evidence="2">
    <location>
        <begin position="233"/>
        <end position="252"/>
    </location>
</feature>
<protein>
    <recommendedName>
        <fullName evidence="5">Intracellular septation protein A</fullName>
    </recommendedName>
</protein>
<feature type="compositionally biased region" description="Polar residues" evidence="1">
    <location>
        <begin position="1"/>
        <end position="17"/>
    </location>
</feature>
<organism evidence="3 4">
    <name type="scientific">Kitasatospora kifunensis</name>
    <name type="common">Streptomyces kifunensis</name>
    <dbReference type="NCBI Taxonomy" id="58351"/>
    <lineage>
        <taxon>Bacteria</taxon>
        <taxon>Bacillati</taxon>
        <taxon>Actinomycetota</taxon>
        <taxon>Actinomycetes</taxon>
        <taxon>Kitasatosporales</taxon>
        <taxon>Streptomycetaceae</taxon>
        <taxon>Kitasatospora</taxon>
    </lineage>
</organism>
<keyword evidence="2" id="KW-1133">Transmembrane helix</keyword>
<keyword evidence="2" id="KW-0812">Transmembrane</keyword>
<evidence type="ECO:0000256" key="2">
    <source>
        <dbReference type="SAM" id="Phobius"/>
    </source>
</evidence>
<reference evidence="3 4" key="1">
    <citation type="submission" date="2020-08" db="EMBL/GenBank/DDBJ databases">
        <title>Sequencing the genomes of 1000 actinobacteria strains.</title>
        <authorList>
            <person name="Klenk H.-P."/>
        </authorList>
    </citation>
    <scope>NUCLEOTIDE SEQUENCE [LARGE SCALE GENOMIC DNA]</scope>
    <source>
        <strain evidence="3 4">DSM 41654</strain>
    </source>
</reference>
<feature type="region of interest" description="Disordered" evidence="1">
    <location>
        <begin position="1"/>
        <end position="53"/>
    </location>
</feature>
<evidence type="ECO:0000313" key="3">
    <source>
        <dbReference type="EMBL" id="MBB4926315.1"/>
    </source>
</evidence>
<feature type="compositionally biased region" description="Low complexity" evidence="1">
    <location>
        <begin position="19"/>
        <end position="44"/>
    </location>
</feature>
<sequence length="258" mass="28184">MGENVNTVDNLGRNATGQEAGSPEAAPSAEQKSTEQQSAEQQSAEQHKTPEQKARAAKRQLIKSLVFELALPLGGYYVLHGVGLSQWASLLISSLLVVPWLALGMVRSRRIEVMPVFTLLLILIGALMSMVSGSPRVLLVRDSWVFGVLGLWVLGSLATQRPFMLTASRSIVATKIGEAGAQEWVGRWAHDATFRHHMRVLTTVWGLGFTVDAGIRVVLAYTLPVDAVPLVSTLQWLVVLGGLFGFHFWYVTRNGLKV</sequence>
<proteinExistence type="predicted"/>
<name>A0A7W7R6P3_KITKI</name>
<dbReference type="AlphaFoldDB" id="A0A7W7R6P3"/>
<feature type="transmembrane region" description="Helical" evidence="2">
    <location>
        <begin position="113"/>
        <end position="131"/>
    </location>
</feature>
<dbReference type="RefSeq" id="WP_184939398.1">
    <property type="nucleotide sequence ID" value="NZ_JACHJV010000001.1"/>
</dbReference>
<feature type="transmembrane region" description="Helical" evidence="2">
    <location>
        <begin position="85"/>
        <end position="106"/>
    </location>
</feature>
<evidence type="ECO:0008006" key="5">
    <source>
        <dbReference type="Google" id="ProtNLM"/>
    </source>
</evidence>
<keyword evidence="2" id="KW-0472">Membrane</keyword>
<keyword evidence="4" id="KW-1185">Reference proteome</keyword>
<feature type="transmembrane region" description="Helical" evidence="2">
    <location>
        <begin position="61"/>
        <end position="79"/>
    </location>
</feature>
<feature type="transmembrane region" description="Helical" evidence="2">
    <location>
        <begin position="200"/>
        <end position="221"/>
    </location>
</feature>
<evidence type="ECO:0000256" key="1">
    <source>
        <dbReference type="SAM" id="MobiDB-lite"/>
    </source>
</evidence>
<accession>A0A7W7R6P3</accession>
<dbReference type="NCBIfam" id="NF041646">
    <property type="entry name" value="VC0807_fam"/>
    <property type="match status" value="1"/>
</dbReference>
<evidence type="ECO:0000313" key="4">
    <source>
        <dbReference type="Proteomes" id="UP000540506"/>
    </source>
</evidence>
<gene>
    <name evidence="3" type="ORF">FHR34_005308</name>
</gene>